<gene>
    <name evidence="2" type="ORF">J4709_19840</name>
</gene>
<comment type="caution">
    <text evidence="2">The sequence shown here is derived from an EMBL/GenBank/DDBJ whole genome shotgun (WGS) entry which is preliminary data.</text>
</comment>
<sequence>MVTDLLIAIVVLCGVIIALVAGFSAKLSGAQANNILTQAGVAFAGSVGVLLALLNAAKVI</sequence>
<name>A0ABS3RSU2_9ACTN</name>
<accession>A0ABS3RSU2</accession>
<evidence type="ECO:0000313" key="3">
    <source>
        <dbReference type="Proteomes" id="UP000680206"/>
    </source>
</evidence>
<evidence type="ECO:0000256" key="1">
    <source>
        <dbReference type="SAM" id="Phobius"/>
    </source>
</evidence>
<feature type="transmembrane region" description="Helical" evidence="1">
    <location>
        <begin position="6"/>
        <end position="23"/>
    </location>
</feature>
<keyword evidence="1" id="KW-1133">Transmembrane helix</keyword>
<proteinExistence type="predicted"/>
<keyword evidence="1" id="KW-0812">Transmembrane</keyword>
<evidence type="ECO:0000313" key="2">
    <source>
        <dbReference type="EMBL" id="MBO2459836.1"/>
    </source>
</evidence>
<reference evidence="2 3" key="1">
    <citation type="submission" date="2021-03" db="EMBL/GenBank/DDBJ databases">
        <title>Actinomadura violae sp. nov., isolated from lichen in Thailand.</title>
        <authorList>
            <person name="Kanchanasin P."/>
            <person name="Saeng-In P."/>
            <person name="Phongsopitanun W."/>
            <person name="Yuki M."/>
            <person name="Kudo T."/>
            <person name="Ohkuma M."/>
            <person name="Tanasupawat S."/>
        </authorList>
    </citation>
    <scope>NUCLEOTIDE SEQUENCE [LARGE SCALE GENOMIC DNA]</scope>
    <source>
        <strain evidence="2 3">LCR2-06</strain>
    </source>
</reference>
<organism evidence="2 3">
    <name type="scientific">Actinomadura violacea</name>
    <dbReference type="NCBI Taxonomy" id="2819934"/>
    <lineage>
        <taxon>Bacteria</taxon>
        <taxon>Bacillati</taxon>
        <taxon>Actinomycetota</taxon>
        <taxon>Actinomycetes</taxon>
        <taxon>Streptosporangiales</taxon>
        <taxon>Thermomonosporaceae</taxon>
        <taxon>Actinomadura</taxon>
    </lineage>
</organism>
<dbReference type="Proteomes" id="UP000680206">
    <property type="component" value="Unassembled WGS sequence"/>
</dbReference>
<keyword evidence="1" id="KW-0472">Membrane</keyword>
<feature type="transmembrane region" description="Helical" evidence="1">
    <location>
        <begin position="35"/>
        <end position="57"/>
    </location>
</feature>
<dbReference type="EMBL" id="JAGEPF010000012">
    <property type="protein sequence ID" value="MBO2459836.1"/>
    <property type="molecule type" value="Genomic_DNA"/>
</dbReference>
<dbReference type="RefSeq" id="WP_208242857.1">
    <property type="nucleotide sequence ID" value="NZ_JAGEPF010000012.1"/>
</dbReference>
<keyword evidence="3" id="KW-1185">Reference proteome</keyword>
<protein>
    <submittedName>
        <fullName evidence="2">Uncharacterized protein</fullName>
    </submittedName>
</protein>